<dbReference type="CDD" id="cd07438">
    <property type="entry name" value="PHP_HisPPase_AMP"/>
    <property type="match status" value="1"/>
</dbReference>
<dbReference type="PANTHER" id="PTHR42924:SF3">
    <property type="entry name" value="POLYMERASE_HISTIDINOL PHOSPHATASE N-TERMINAL DOMAIN-CONTAINING PROTEIN"/>
    <property type="match status" value="1"/>
</dbReference>
<evidence type="ECO:0000313" key="2">
    <source>
        <dbReference type="EMBL" id="VGO12960.1"/>
    </source>
</evidence>
<dbReference type="RefSeq" id="WP_168442060.1">
    <property type="nucleotide sequence ID" value="NZ_CAAHFG010000001.1"/>
</dbReference>
<sequence length="282" mass="30833">MIDLHVHSVFSDGTNTPEELIKMAQERGLSAMALTDHDTVGGIAPLMAAAADSPVEAVPGIELSAECERGTMHILGYFIDTANDVLLEKINTVREGREERNVEILKKLNKLGYVLMWSDVEQEAGADVVGRPHFAAALVKRGHVKSRKAAFDLLLAKGRPAYSERYRYTASECIELIRRAGGVSVLAHPATIYMPERQLKALVRELREQGLGGIEAYYAEHHPENIARFSGWAKEFGLVCTGGTDFHGGNTPDLKLGTGFGQLRVPDEALALLKDAKSKQNN</sequence>
<dbReference type="Gene3D" id="3.20.20.140">
    <property type="entry name" value="Metal-dependent hydrolases"/>
    <property type="match status" value="1"/>
</dbReference>
<reference evidence="2 3" key="1">
    <citation type="submission" date="2019-04" db="EMBL/GenBank/DDBJ databases">
        <authorList>
            <person name="Van Vliet M D."/>
        </authorList>
    </citation>
    <scope>NUCLEOTIDE SEQUENCE [LARGE SCALE GENOMIC DNA]</scope>
    <source>
        <strain evidence="2 3">F1</strain>
    </source>
</reference>
<dbReference type="SUPFAM" id="SSF89550">
    <property type="entry name" value="PHP domain-like"/>
    <property type="match status" value="1"/>
</dbReference>
<dbReference type="Gene3D" id="1.10.150.650">
    <property type="match status" value="1"/>
</dbReference>
<proteinExistence type="predicted"/>
<dbReference type="GO" id="GO:0004534">
    <property type="term" value="F:5'-3' RNA exonuclease activity"/>
    <property type="evidence" value="ECO:0007669"/>
    <property type="project" value="TreeGrafter"/>
</dbReference>
<dbReference type="PANTHER" id="PTHR42924">
    <property type="entry name" value="EXONUCLEASE"/>
    <property type="match status" value="1"/>
</dbReference>
<accession>A0A6C2TZ47</accession>
<gene>
    <name evidence="2" type="ORF">PDESU_01514</name>
</gene>
<dbReference type="SMART" id="SM00481">
    <property type="entry name" value="POLIIIAc"/>
    <property type="match status" value="1"/>
</dbReference>
<dbReference type="InterPro" id="IPR004013">
    <property type="entry name" value="PHP_dom"/>
</dbReference>
<feature type="domain" description="Polymerase/histidinol phosphatase N-terminal" evidence="1">
    <location>
        <begin position="2"/>
        <end position="67"/>
    </location>
</feature>
<dbReference type="EMBL" id="CAAHFG010000001">
    <property type="protein sequence ID" value="VGO12960.1"/>
    <property type="molecule type" value="Genomic_DNA"/>
</dbReference>
<dbReference type="AlphaFoldDB" id="A0A6C2TZ47"/>
<protein>
    <submittedName>
        <fullName evidence="2">3',5'-nucleoside bisphosphate phosphatase</fullName>
    </submittedName>
</protein>
<dbReference type="InterPro" id="IPR052018">
    <property type="entry name" value="PHP_domain"/>
</dbReference>
<dbReference type="Pfam" id="PF02811">
    <property type="entry name" value="PHP"/>
    <property type="match status" value="1"/>
</dbReference>
<dbReference type="InterPro" id="IPR003141">
    <property type="entry name" value="Pol/His_phosphatase_N"/>
</dbReference>
<organism evidence="2 3">
    <name type="scientific">Pontiella desulfatans</name>
    <dbReference type="NCBI Taxonomy" id="2750659"/>
    <lineage>
        <taxon>Bacteria</taxon>
        <taxon>Pseudomonadati</taxon>
        <taxon>Kiritimatiellota</taxon>
        <taxon>Kiritimatiellia</taxon>
        <taxon>Kiritimatiellales</taxon>
        <taxon>Pontiellaceae</taxon>
        <taxon>Pontiella</taxon>
    </lineage>
</organism>
<dbReference type="InterPro" id="IPR016195">
    <property type="entry name" value="Pol/histidinol_Pase-like"/>
</dbReference>
<keyword evidence="3" id="KW-1185">Reference proteome</keyword>
<name>A0A6C2TZ47_PONDE</name>
<evidence type="ECO:0000313" key="3">
    <source>
        <dbReference type="Proteomes" id="UP000366872"/>
    </source>
</evidence>
<dbReference type="Proteomes" id="UP000366872">
    <property type="component" value="Unassembled WGS sequence"/>
</dbReference>
<dbReference type="GO" id="GO:0035312">
    <property type="term" value="F:5'-3' DNA exonuclease activity"/>
    <property type="evidence" value="ECO:0007669"/>
    <property type="project" value="TreeGrafter"/>
</dbReference>
<evidence type="ECO:0000259" key="1">
    <source>
        <dbReference type="SMART" id="SM00481"/>
    </source>
</evidence>